<dbReference type="CDD" id="cd08412">
    <property type="entry name" value="PBP2_PAO1_like"/>
    <property type="match status" value="1"/>
</dbReference>
<dbReference type="Proteomes" id="UP000598196">
    <property type="component" value="Unassembled WGS sequence"/>
</dbReference>
<gene>
    <name evidence="6" type="ORF">GCM10010991_25920</name>
</gene>
<dbReference type="PANTHER" id="PTHR30346:SF0">
    <property type="entry name" value="HCA OPERON TRANSCRIPTIONAL ACTIVATOR HCAR"/>
    <property type="match status" value="1"/>
</dbReference>
<dbReference type="InterPro" id="IPR036388">
    <property type="entry name" value="WH-like_DNA-bd_sf"/>
</dbReference>
<dbReference type="PRINTS" id="PR00039">
    <property type="entry name" value="HTHLYSR"/>
</dbReference>
<sequence length="305" mass="33073">MPSRFTLRQLEYLVAVGSCGSVARAAEQVNVSPPSISAAIAQLEQEFGLPLFVRRHAQGLSLTQGGRQLVEQAHVVLAEAARLNDLANDITGKVRGPLNVGCLLTFAQVVLPRLRRGFSDRYPEVEFNQTELDQSAILDGLRNATIDVALSYDLNLPADLRFLPLSNLPPYAIFPAAHPLASHPQVGLAELAPYPMVLLDLPLSSEYFLSLFEAARVRPRIAERTRDMAVMLGLVGQGFGYSIANIRPWADRAPDGQPLCHVPISAPARAMRLGLLLPEDAHLSRTVDAFVQHCCAAWNGDAASG</sequence>
<feature type="domain" description="HTH lysR-type" evidence="5">
    <location>
        <begin position="5"/>
        <end position="63"/>
    </location>
</feature>
<accession>A0A917YMM8</accession>
<dbReference type="OrthoDB" id="8679465at2"/>
<dbReference type="EMBL" id="BMLP01000005">
    <property type="protein sequence ID" value="GGO34715.1"/>
    <property type="molecule type" value="Genomic_DNA"/>
</dbReference>
<dbReference type="Pfam" id="PF00126">
    <property type="entry name" value="HTH_1"/>
    <property type="match status" value="1"/>
</dbReference>
<comment type="caution">
    <text evidence="6">The sequence shown here is derived from an EMBL/GenBank/DDBJ whole genome shotgun (WGS) entry which is preliminary data.</text>
</comment>
<organism evidence="6 7">
    <name type="scientific">Gemmobacter aquaticus</name>
    <dbReference type="NCBI Taxonomy" id="490185"/>
    <lineage>
        <taxon>Bacteria</taxon>
        <taxon>Pseudomonadati</taxon>
        <taxon>Pseudomonadota</taxon>
        <taxon>Alphaproteobacteria</taxon>
        <taxon>Rhodobacterales</taxon>
        <taxon>Paracoccaceae</taxon>
        <taxon>Gemmobacter</taxon>
    </lineage>
</organism>
<dbReference type="GO" id="GO:0003700">
    <property type="term" value="F:DNA-binding transcription factor activity"/>
    <property type="evidence" value="ECO:0007669"/>
    <property type="project" value="InterPro"/>
</dbReference>
<evidence type="ECO:0000256" key="2">
    <source>
        <dbReference type="ARBA" id="ARBA00023015"/>
    </source>
</evidence>
<name>A0A917YMM8_9RHOB</name>
<dbReference type="AlphaFoldDB" id="A0A917YMM8"/>
<dbReference type="Gene3D" id="1.10.10.10">
    <property type="entry name" value="Winged helix-like DNA-binding domain superfamily/Winged helix DNA-binding domain"/>
    <property type="match status" value="1"/>
</dbReference>
<proteinExistence type="inferred from homology"/>
<evidence type="ECO:0000256" key="3">
    <source>
        <dbReference type="ARBA" id="ARBA00023125"/>
    </source>
</evidence>
<dbReference type="Gene3D" id="3.40.190.10">
    <property type="entry name" value="Periplasmic binding protein-like II"/>
    <property type="match status" value="2"/>
</dbReference>
<dbReference type="SUPFAM" id="SSF46785">
    <property type="entry name" value="Winged helix' DNA-binding domain"/>
    <property type="match status" value="1"/>
</dbReference>
<dbReference type="PROSITE" id="PS50931">
    <property type="entry name" value="HTH_LYSR"/>
    <property type="match status" value="1"/>
</dbReference>
<evidence type="ECO:0000256" key="4">
    <source>
        <dbReference type="ARBA" id="ARBA00023163"/>
    </source>
</evidence>
<dbReference type="InterPro" id="IPR005119">
    <property type="entry name" value="LysR_subst-bd"/>
</dbReference>
<dbReference type="GO" id="GO:0032993">
    <property type="term" value="C:protein-DNA complex"/>
    <property type="evidence" value="ECO:0007669"/>
    <property type="project" value="TreeGrafter"/>
</dbReference>
<dbReference type="Pfam" id="PF03466">
    <property type="entry name" value="LysR_substrate"/>
    <property type="match status" value="1"/>
</dbReference>
<dbReference type="PANTHER" id="PTHR30346">
    <property type="entry name" value="TRANSCRIPTIONAL DUAL REGULATOR HCAR-RELATED"/>
    <property type="match status" value="1"/>
</dbReference>
<evidence type="ECO:0000313" key="7">
    <source>
        <dbReference type="Proteomes" id="UP000598196"/>
    </source>
</evidence>
<evidence type="ECO:0000259" key="5">
    <source>
        <dbReference type="PROSITE" id="PS50931"/>
    </source>
</evidence>
<dbReference type="InterPro" id="IPR036390">
    <property type="entry name" value="WH_DNA-bd_sf"/>
</dbReference>
<reference evidence="6 7" key="1">
    <citation type="journal article" date="2014" name="Int. J. Syst. Evol. Microbiol.">
        <title>Complete genome sequence of Corynebacterium casei LMG S-19264T (=DSM 44701T), isolated from a smear-ripened cheese.</title>
        <authorList>
            <consortium name="US DOE Joint Genome Institute (JGI-PGF)"/>
            <person name="Walter F."/>
            <person name="Albersmeier A."/>
            <person name="Kalinowski J."/>
            <person name="Ruckert C."/>
        </authorList>
    </citation>
    <scope>NUCLEOTIDE SEQUENCE [LARGE SCALE GENOMIC DNA]</scope>
    <source>
        <strain evidence="6 7">CGMCC 1.7029</strain>
    </source>
</reference>
<evidence type="ECO:0000313" key="6">
    <source>
        <dbReference type="EMBL" id="GGO34715.1"/>
    </source>
</evidence>
<dbReference type="GO" id="GO:0003677">
    <property type="term" value="F:DNA binding"/>
    <property type="evidence" value="ECO:0007669"/>
    <property type="project" value="UniProtKB-KW"/>
</dbReference>
<keyword evidence="2" id="KW-0805">Transcription regulation</keyword>
<keyword evidence="4" id="KW-0804">Transcription</keyword>
<dbReference type="SUPFAM" id="SSF53850">
    <property type="entry name" value="Periplasmic binding protein-like II"/>
    <property type="match status" value="1"/>
</dbReference>
<evidence type="ECO:0000256" key="1">
    <source>
        <dbReference type="ARBA" id="ARBA00009437"/>
    </source>
</evidence>
<dbReference type="InterPro" id="IPR000847">
    <property type="entry name" value="LysR_HTH_N"/>
</dbReference>
<dbReference type="FunFam" id="1.10.10.10:FF:000001">
    <property type="entry name" value="LysR family transcriptional regulator"/>
    <property type="match status" value="1"/>
</dbReference>
<protein>
    <submittedName>
        <fullName evidence="6">LysR family transcriptional regulator</fullName>
    </submittedName>
</protein>
<keyword evidence="3" id="KW-0238">DNA-binding</keyword>
<comment type="similarity">
    <text evidence="1">Belongs to the LysR transcriptional regulatory family.</text>
</comment>
<keyword evidence="7" id="KW-1185">Reference proteome</keyword>